<dbReference type="EMBL" id="UHJJ01000029">
    <property type="protein sequence ID" value="SUQ16391.1"/>
    <property type="molecule type" value="Genomic_DNA"/>
</dbReference>
<keyword evidence="1" id="KW-0805">Transcription regulation</keyword>
<accession>A0A315ZM60</accession>
<evidence type="ECO:0000256" key="1">
    <source>
        <dbReference type="ARBA" id="ARBA00023015"/>
    </source>
</evidence>
<dbReference type="SUPFAM" id="SSF46785">
    <property type="entry name" value="Winged helix' DNA-binding domain"/>
    <property type="match status" value="1"/>
</dbReference>
<dbReference type="Pfam" id="PF01638">
    <property type="entry name" value="HxlR"/>
    <property type="match status" value="1"/>
</dbReference>
<evidence type="ECO:0000256" key="3">
    <source>
        <dbReference type="ARBA" id="ARBA00023163"/>
    </source>
</evidence>
<name>A0A315ZM60_9FIRM</name>
<dbReference type="PROSITE" id="PS51118">
    <property type="entry name" value="HTH_HXLR"/>
    <property type="match status" value="1"/>
</dbReference>
<keyword evidence="2 5" id="KW-0238">DNA-binding</keyword>
<evidence type="ECO:0000259" key="4">
    <source>
        <dbReference type="PROSITE" id="PS51118"/>
    </source>
</evidence>
<keyword evidence="3" id="KW-0804">Transcription</keyword>
<sequence>MEDCPVKYAFTVVSGKWKLQILWELNQQDMIRFNELQRRLAGISSFMLSKSLGELEQNKLIIREQYNEVPPRVEYSLTELGKAIHPALKMLGDWGTKVYNECQES</sequence>
<dbReference type="RefSeq" id="WP_109714779.1">
    <property type="nucleotide sequence ID" value="NZ_QGDS01000029.1"/>
</dbReference>
<evidence type="ECO:0000256" key="2">
    <source>
        <dbReference type="ARBA" id="ARBA00023125"/>
    </source>
</evidence>
<dbReference type="InterPro" id="IPR036390">
    <property type="entry name" value="WH_DNA-bd_sf"/>
</dbReference>
<protein>
    <submittedName>
        <fullName evidence="5">DNA-binding transcriptional regulator, HxlR family</fullName>
    </submittedName>
</protein>
<dbReference type="PANTHER" id="PTHR33204">
    <property type="entry name" value="TRANSCRIPTIONAL REGULATOR, MARR FAMILY"/>
    <property type="match status" value="1"/>
</dbReference>
<reference evidence="6" key="1">
    <citation type="submission" date="2017-07" db="EMBL/GenBank/DDBJ databases">
        <authorList>
            <person name="Varghese N."/>
            <person name="Submissions S."/>
        </authorList>
    </citation>
    <scope>NUCLEOTIDE SEQUENCE [LARGE SCALE GENOMIC DNA]</scope>
    <source>
        <strain evidence="6">NLAE-zl-C134</strain>
    </source>
</reference>
<dbReference type="Gene3D" id="1.10.10.10">
    <property type="entry name" value="Winged helix-like DNA-binding domain superfamily/Winged helix DNA-binding domain"/>
    <property type="match status" value="1"/>
</dbReference>
<proteinExistence type="predicted"/>
<dbReference type="PANTHER" id="PTHR33204:SF29">
    <property type="entry name" value="TRANSCRIPTIONAL REGULATOR"/>
    <property type="match status" value="1"/>
</dbReference>
<dbReference type="GO" id="GO:0003677">
    <property type="term" value="F:DNA binding"/>
    <property type="evidence" value="ECO:0007669"/>
    <property type="project" value="UniProtKB-KW"/>
</dbReference>
<dbReference type="OrthoDB" id="9791143at2"/>
<feature type="domain" description="HTH hxlR-type" evidence="4">
    <location>
        <begin position="4"/>
        <end position="103"/>
    </location>
</feature>
<keyword evidence="6" id="KW-1185">Reference proteome</keyword>
<dbReference type="InterPro" id="IPR002577">
    <property type="entry name" value="HTH_HxlR"/>
</dbReference>
<gene>
    <name evidence="5" type="ORF">SAMN05216529_1295</name>
</gene>
<dbReference type="AlphaFoldDB" id="A0A315ZM60"/>
<dbReference type="InterPro" id="IPR036388">
    <property type="entry name" value="WH-like_DNA-bd_sf"/>
</dbReference>
<evidence type="ECO:0000313" key="6">
    <source>
        <dbReference type="Proteomes" id="UP000254051"/>
    </source>
</evidence>
<organism evidence="5 6">
    <name type="scientific">Faecalicatena contorta</name>
    <dbReference type="NCBI Taxonomy" id="39482"/>
    <lineage>
        <taxon>Bacteria</taxon>
        <taxon>Bacillati</taxon>
        <taxon>Bacillota</taxon>
        <taxon>Clostridia</taxon>
        <taxon>Lachnospirales</taxon>
        <taxon>Lachnospiraceae</taxon>
        <taxon>Faecalicatena</taxon>
    </lineage>
</organism>
<evidence type="ECO:0000313" key="5">
    <source>
        <dbReference type="EMBL" id="SUQ16391.1"/>
    </source>
</evidence>
<dbReference type="Proteomes" id="UP000254051">
    <property type="component" value="Unassembled WGS sequence"/>
</dbReference>